<dbReference type="InterPro" id="IPR002931">
    <property type="entry name" value="Transglutaminase-like"/>
</dbReference>
<dbReference type="PANTHER" id="PTHR42736">
    <property type="entry name" value="PROTEIN-GLUTAMINE GAMMA-GLUTAMYLTRANSFERASE"/>
    <property type="match status" value="1"/>
</dbReference>
<comment type="caution">
    <text evidence="4">The sequence shown here is derived from an EMBL/GenBank/DDBJ whole genome shotgun (WGS) entry which is preliminary data.</text>
</comment>
<dbReference type="SMART" id="SM00460">
    <property type="entry name" value="TGc"/>
    <property type="match status" value="1"/>
</dbReference>
<dbReference type="Gene3D" id="3.10.620.30">
    <property type="match status" value="1"/>
</dbReference>
<feature type="compositionally biased region" description="Basic and acidic residues" evidence="1">
    <location>
        <begin position="397"/>
        <end position="407"/>
    </location>
</feature>
<evidence type="ECO:0000313" key="4">
    <source>
        <dbReference type="EMBL" id="MVO99737.1"/>
    </source>
</evidence>
<feature type="compositionally biased region" description="Low complexity" evidence="1">
    <location>
        <begin position="16"/>
        <end position="25"/>
    </location>
</feature>
<keyword evidence="2" id="KW-0812">Transmembrane</keyword>
<evidence type="ECO:0000313" key="5">
    <source>
        <dbReference type="Proteomes" id="UP000490800"/>
    </source>
</evidence>
<organism evidence="4 5">
    <name type="scientific">Paenibacillus lutrae</name>
    <dbReference type="NCBI Taxonomy" id="2078573"/>
    <lineage>
        <taxon>Bacteria</taxon>
        <taxon>Bacillati</taxon>
        <taxon>Bacillota</taxon>
        <taxon>Bacilli</taxon>
        <taxon>Bacillales</taxon>
        <taxon>Paenibacillaceae</taxon>
        <taxon>Paenibacillus</taxon>
    </lineage>
</organism>
<feature type="transmembrane region" description="Helical" evidence="2">
    <location>
        <begin position="100"/>
        <end position="133"/>
    </location>
</feature>
<dbReference type="InterPro" id="IPR038765">
    <property type="entry name" value="Papain-like_cys_pep_sf"/>
</dbReference>
<dbReference type="Proteomes" id="UP000490800">
    <property type="component" value="Unassembled WGS sequence"/>
</dbReference>
<evidence type="ECO:0000256" key="2">
    <source>
        <dbReference type="SAM" id="Phobius"/>
    </source>
</evidence>
<reference evidence="4 5" key="1">
    <citation type="journal article" date="2019" name="Microorganisms">
        <title>Paenibacillus lutrae sp. nov., A Chitinolytic Species Isolated from A River Otter in Castril Natural Park, Granada, Spain.</title>
        <authorList>
            <person name="Rodriguez M."/>
            <person name="Reina J.C."/>
            <person name="Bejar V."/>
            <person name="Llamas I."/>
        </authorList>
    </citation>
    <scope>NUCLEOTIDE SEQUENCE [LARGE SCALE GENOMIC DNA]</scope>
    <source>
        <strain evidence="4 5">N10</strain>
    </source>
</reference>
<feature type="domain" description="Transglutaminase-like" evidence="3">
    <location>
        <begin position="607"/>
        <end position="682"/>
    </location>
</feature>
<dbReference type="RefSeq" id="WP_157334984.1">
    <property type="nucleotide sequence ID" value="NZ_RHLK01000004.1"/>
</dbReference>
<feature type="transmembrane region" description="Helical" evidence="2">
    <location>
        <begin position="735"/>
        <end position="752"/>
    </location>
</feature>
<dbReference type="SUPFAM" id="SSF54001">
    <property type="entry name" value="Cysteine proteinases"/>
    <property type="match status" value="1"/>
</dbReference>
<feature type="region of interest" description="Disordered" evidence="1">
    <location>
        <begin position="1"/>
        <end position="25"/>
    </location>
</feature>
<feature type="transmembrane region" description="Helical" evidence="2">
    <location>
        <begin position="197"/>
        <end position="216"/>
    </location>
</feature>
<dbReference type="OrthoDB" id="9804872at2"/>
<feature type="transmembrane region" description="Helical" evidence="2">
    <location>
        <begin position="222"/>
        <end position="241"/>
    </location>
</feature>
<name>A0A7X3JZ62_9BACL</name>
<feature type="region of interest" description="Disordered" evidence="1">
    <location>
        <begin position="381"/>
        <end position="408"/>
    </location>
</feature>
<keyword evidence="2" id="KW-0472">Membrane</keyword>
<accession>A0A7X3JZ62</accession>
<keyword evidence="2" id="KW-1133">Transmembrane helix</keyword>
<dbReference type="Pfam" id="PF01841">
    <property type="entry name" value="Transglut_core"/>
    <property type="match status" value="1"/>
</dbReference>
<proteinExistence type="predicted"/>
<dbReference type="PANTHER" id="PTHR42736:SF1">
    <property type="entry name" value="PROTEIN-GLUTAMINE GAMMA-GLUTAMYLTRANSFERASE"/>
    <property type="match status" value="1"/>
</dbReference>
<evidence type="ECO:0000259" key="3">
    <source>
        <dbReference type="SMART" id="SM00460"/>
    </source>
</evidence>
<feature type="compositionally biased region" description="Basic and acidic residues" evidence="1">
    <location>
        <begin position="1"/>
        <end position="13"/>
    </location>
</feature>
<keyword evidence="5" id="KW-1185">Reference proteome</keyword>
<evidence type="ECO:0000256" key="1">
    <source>
        <dbReference type="SAM" id="MobiDB-lite"/>
    </source>
</evidence>
<feature type="region of interest" description="Disordered" evidence="1">
    <location>
        <begin position="684"/>
        <end position="710"/>
    </location>
</feature>
<dbReference type="AlphaFoldDB" id="A0A7X3JZ62"/>
<feature type="transmembrane region" description="Helical" evidence="2">
    <location>
        <begin position="166"/>
        <end position="185"/>
    </location>
</feature>
<dbReference type="EMBL" id="RHLK01000004">
    <property type="protein sequence ID" value="MVO99737.1"/>
    <property type="molecule type" value="Genomic_DNA"/>
</dbReference>
<feature type="transmembrane region" description="Helical" evidence="2">
    <location>
        <begin position="253"/>
        <end position="275"/>
    </location>
</feature>
<dbReference type="InterPro" id="IPR052901">
    <property type="entry name" value="Bact_TGase-like"/>
</dbReference>
<sequence length="854" mass="91866">MNSHEDKQRELEPLKSAASSIPSPSSFTAGAGGFYPGRTEASVRCMKESTPGVYNPSGLSAVRNTALTIIWFLLLLEWLRPMASGIGMIQRSGILPYALLIGYFLMLSAVVRSAYVLWLGKLAGITITIGYFYRNGNFPWGGWPVDIGNDLYSDLGLAAAGRFGEISWVLETLLFLIGSAAFISASHQLLLHRQHGAWFAAATGGYLVVLQIWAGIDTTPGLIRTAALGLLLLALLTIPRLRRRFAMSEEGAWPLSWIGLSLAAAAALYMSGIWAHEGGKFLPMRTSSVRAAADGWVNDLLSGRNSLSYSASRPSESAVSLTGYGEDDTWIGGPILPDNRIAFKAKTPVMTYWRGESKSFYDGKGWSQPYSQLQPAFPVSASGVGESQFGGESSAETGKEKQEKPGDPDLLLLNSSGLLVQEITEIAGKQLGTQIFAGGTVQALQEAVSISGKHIQPAEIRSSRESGKVTMNLNTEPLKSYRIAITPMRFGADWLVWKSLSRDEQEPVSDAELRSGLRGSAGSWGVHGSSPAEEPELSGTELAAFLQLPGQLPQRVKDLAASLTADHGEDKLSAALAIERHLRTGYRYSMSEPKRPADEQDAVDHFLFTSGVGYCDHFSTSMVVLLRSAGIPARWVKGFAPGEAGERAPDGSLSVIVRSRDAHSWAEAYIPGAGWLAFEPTPGFASPPAGGKEPQAVPASVSLPPDEAEQPGTTLLPQWAGALLPALARAAQSPAAPAVAAALAVLAAALMLRRSLMKRRGNALAPRLTAPLRRSADSTALMERLWLRVFRSHGRLAPQQTLREYVAALGGMDDARRRALEEFAALYEEVRYDRSGAGIVGKGRILEIWKRIEG</sequence>
<gene>
    <name evidence="4" type="ORF">EDM21_09370</name>
</gene>
<protein>
    <submittedName>
        <fullName evidence="4">DUF4129 domain-containing protein</fullName>
    </submittedName>
</protein>
<feature type="transmembrane region" description="Helical" evidence="2">
    <location>
        <begin position="61"/>
        <end position="79"/>
    </location>
</feature>